<gene>
    <name evidence="1" type="ORF">IMZ28_00145</name>
</gene>
<dbReference type="RefSeq" id="WP_197548643.1">
    <property type="nucleotide sequence ID" value="NZ_CP063164.1"/>
</dbReference>
<dbReference type="KEGG" id="sinu:IMZ28_00145"/>
<dbReference type="EMBL" id="CP063164">
    <property type="protein sequence ID" value="QOR61939.1"/>
    <property type="molecule type" value="Genomic_DNA"/>
</dbReference>
<dbReference type="Proteomes" id="UP000595074">
    <property type="component" value="Chromosome"/>
</dbReference>
<proteinExistence type="predicted"/>
<evidence type="ECO:0008006" key="3">
    <source>
        <dbReference type="Google" id="ProtNLM"/>
    </source>
</evidence>
<organism evidence="1 2">
    <name type="scientific">Sulfurovum indicum</name>
    <dbReference type="NCBI Taxonomy" id="2779528"/>
    <lineage>
        <taxon>Bacteria</taxon>
        <taxon>Pseudomonadati</taxon>
        <taxon>Campylobacterota</taxon>
        <taxon>Epsilonproteobacteria</taxon>
        <taxon>Campylobacterales</taxon>
        <taxon>Sulfurovaceae</taxon>
        <taxon>Sulfurovum</taxon>
    </lineage>
</organism>
<reference evidence="1 2" key="1">
    <citation type="submission" date="2020-10" db="EMBL/GenBank/DDBJ databases">
        <title>The genome of sulfurovum sp.</title>
        <authorList>
            <person name="Xie S."/>
            <person name="Shao Z."/>
            <person name="Jiang L."/>
        </authorList>
    </citation>
    <scope>NUCLEOTIDE SEQUENCE [LARGE SCALE GENOMIC DNA]</scope>
    <source>
        <strain evidence="1 2">ST-419</strain>
    </source>
</reference>
<dbReference type="AlphaFoldDB" id="A0A7M1S5C2"/>
<accession>A0A7M1S5C2</accession>
<name>A0A7M1S5C2_9BACT</name>
<sequence>MEKIIFILFAALFSLWGRENTILDQSLQKECLQCHTQQQIPSEMIYRRYLLKYSSKALIRKKIFAYFKAPSPEVSIMPAPFFKKFPIKKRSSLDDQTLKELIDAYIRKFDVDKKIYIIPEKTD</sequence>
<evidence type="ECO:0000313" key="1">
    <source>
        <dbReference type="EMBL" id="QOR61939.1"/>
    </source>
</evidence>
<evidence type="ECO:0000313" key="2">
    <source>
        <dbReference type="Proteomes" id="UP000595074"/>
    </source>
</evidence>
<protein>
    <recommendedName>
        <fullName evidence="3">Cytochrome c domain-containing protein</fullName>
    </recommendedName>
</protein>
<keyword evidence="2" id="KW-1185">Reference proteome</keyword>